<dbReference type="SUPFAM" id="SSF51735">
    <property type="entry name" value="NAD(P)-binding Rossmann-fold domains"/>
    <property type="match status" value="1"/>
</dbReference>
<name>A0ABV6YMY0_UNCEI</name>
<dbReference type="InterPro" id="IPR036291">
    <property type="entry name" value="NAD(P)-bd_dom_sf"/>
</dbReference>
<sequence length="263" mass="28960">PLWAEGLNGRFVTYADLGTDERDLRYIKRETSQVAPFVAERAGGSDGAKVTAQGVFWGMKACCKMVFGVSSVKDRRVVIQGVGEVGTHLARLLAEEGARLIISDIVYDAMKRVQDEIPDAEIVKPDRIFDCDCDIFSPCALGGVINQETFGKLRCRIIAGGAYDVLESDHIGDLLFKKDILYAPDFVISAGELFQSADGMVPVTPEASLERAKEIYDVMVRVLERAGRENKPPYRAARDIASERIENVGRVRTILTHPPEIGL</sequence>
<dbReference type="SMART" id="SM00839">
    <property type="entry name" value="ELFV_dehydrog"/>
    <property type="match status" value="1"/>
</dbReference>
<dbReference type="Gene3D" id="3.40.50.720">
    <property type="entry name" value="NAD(P)-binding Rossmann-like Domain"/>
    <property type="match status" value="1"/>
</dbReference>
<gene>
    <name evidence="2" type="ORF">ACFL2Z_00705</name>
</gene>
<dbReference type="Gene3D" id="3.40.50.10860">
    <property type="entry name" value="Leucine Dehydrogenase, chain A, domain 1"/>
    <property type="match status" value="1"/>
</dbReference>
<feature type="non-terminal residue" evidence="2">
    <location>
        <position position="1"/>
    </location>
</feature>
<dbReference type="PANTHER" id="PTHR42722:SF1">
    <property type="entry name" value="VALINE DEHYDROGENASE"/>
    <property type="match status" value="1"/>
</dbReference>
<organism evidence="2 3">
    <name type="scientific">Eiseniibacteriota bacterium</name>
    <dbReference type="NCBI Taxonomy" id="2212470"/>
    <lineage>
        <taxon>Bacteria</taxon>
        <taxon>Candidatus Eiseniibacteriota</taxon>
    </lineage>
</organism>
<proteinExistence type="predicted"/>
<evidence type="ECO:0000259" key="1">
    <source>
        <dbReference type="SMART" id="SM00839"/>
    </source>
</evidence>
<accession>A0ABV6YMY0</accession>
<reference evidence="2 3" key="1">
    <citation type="submission" date="2024-09" db="EMBL/GenBank/DDBJ databases">
        <authorList>
            <person name="D'Angelo T."/>
        </authorList>
    </citation>
    <scope>NUCLEOTIDE SEQUENCE [LARGE SCALE GENOMIC DNA]</scope>
    <source>
        <strain evidence="2">SAG AM-311-F02</strain>
    </source>
</reference>
<comment type="caution">
    <text evidence="2">The sequence shown here is derived from an EMBL/GenBank/DDBJ whole genome shotgun (WGS) entry which is preliminary data.</text>
</comment>
<dbReference type="CDD" id="cd01075">
    <property type="entry name" value="NAD_bind_Leu_Phe_Val_DH"/>
    <property type="match status" value="1"/>
</dbReference>
<feature type="domain" description="Glutamate/phenylalanine/leucine/valine/L-tryptophan dehydrogenase C-terminal" evidence="1">
    <location>
        <begin position="45"/>
        <end position="253"/>
    </location>
</feature>
<dbReference type="Pfam" id="PF00208">
    <property type="entry name" value="ELFV_dehydrog"/>
    <property type="match status" value="2"/>
</dbReference>
<dbReference type="InterPro" id="IPR006096">
    <property type="entry name" value="Glu/Leu/Phe/Val/Trp_DH_C"/>
</dbReference>
<dbReference type="InterPro" id="IPR016211">
    <property type="entry name" value="Glu/Phe/Leu/Val/Trp_DH_bac/arc"/>
</dbReference>
<dbReference type="Proteomes" id="UP001594288">
    <property type="component" value="Unassembled WGS sequence"/>
</dbReference>
<dbReference type="PANTHER" id="PTHR42722">
    <property type="entry name" value="LEUCINE DEHYDROGENASE"/>
    <property type="match status" value="1"/>
</dbReference>
<evidence type="ECO:0000313" key="2">
    <source>
        <dbReference type="EMBL" id="MFC1799421.1"/>
    </source>
</evidence>
<dbReference type="EMBL" id="JBHPEI010000006">
    <property type="protein sequence ID" value="MFC1799421.1"/>
    <property type="molecule type" value="Genomic_DNA"/>
</dbReference>
<evidence type="ECO:0000313" key="3">
    <source>
        <dbReference type="Proteomes" id="UP001594288"/>
    </source>
</evidence>
<protein>
    <submittedName>
        <fullName evidence="2">Glu/Leu/Phe/Val dehydrogenase family protein</fullName>
    </submittedName>
</protein>
<keyword evidence="3" id="KW-1185">Reference proteome</keyword>